<feature type="transmembrane region" description="Helical" evidence="1">
    <location>
        <begin position="118"/>
        <end position="136"/>
    </location>
</feature>
<feature type="transmembrane region" description="Helical" evidence="1">
    <location>
        <begin position="84"/>
        <end position="106"/>
    </location>
</feature>
<reference evidence="3" key="1">
    <citation type="submission" date="2016-04" db="EMBL/GenBank/DDBJ databases">
        <authorList>
            <person name="Lyu Z."/>
            <person name="Lyu W."/>
        </authorList>
    </citation>
    <scope>NUCLEOTIDE SEQUENCE [LARGE SCALE GENOMIC DNA]</scope>
    <source>
        <strain evidence="3">C44</strain>
    </source>
</reference>
<feature type="transmembrane region" description="Helical" evidence="1">
    <location>
        <begin position="55"/>
        <end position="72"/>
    </location>
</feature>
<sequence length="143" mass="16776">MSKSIWRGFLTGVISGTVLGLFLKFIQFITELKVYTLLLNIDFLYNKHLPETLEFSLHLIVSIFISVVYFYFCEKLNLHLRQQFVLSFVFTTPTVLLYFPLSIFSIKETPALSNGLAILWWIIGHFLYALLLPLMFNQIKQRF</sequence>
<keyword evidence="1" id="KW-0472">Membrane</keyword>
<evidence type="ECO:0000313" key="2">
    <source>
        <dbReference type="EMBL" id="OAS86532.1"/>
    </source>
</evidence>
<evidence type="ECO:0000256" key="1">
    <source>
        <dbReference type="SAM" id="Phobius"/>
    </source>
</evidence>
<dbReference type="Proteomes" id="UP000078534">
    <property type="component" value="Unassembled WGS sequence"/>
</dbReference>
<accession>A0A179T247</accession>
<comment type="caution">
    <text evidence="2">The sequence shown here is derived from an EMBL/GenBank/DDBJ whole genome shotgun (WGS) entry which is preliminary data.</text>
</comment>
<gene>
    <name evidence="2" type="ORF">A6K24_03215</name>
</gene>
<keyword evidence="1" id="KW-1133">Transmembrane helix</keyword>
<dbReference type="EMBL" id="LWSG01000012">
    <property type="protein sequence ID" value="OAS86532.1"/>
    <property type="molecule type" value="Genomic_DNA"/>
</dbReference>
<dbReference type="STRING" id="152268.A6K24_03215"/>
<evidence type="ECO:0000313" key="3">
    <source>
        <dbReference type="Proteomes" id="UP000078534"/>
    </source>
</evidence>
<keyword evidence="1" id="KW-0812">Transmembrane</keyword>
<proteinExistence type="predicted"/>
<organism evidence="2 3">
    <name type="scientific">Metabacillus litoralis</name>
    <dbReference type="NCBI Taxonomy" id="152268"/>
    <lineage>
        <taxon>Bacteria</taxon>
        <taxon>Bacillati</taxon>
        <taxon>Bacillota</taxon>
        <taxon>Bacilli</taxon>
        <taxon>Bacillales</taxon>
        <taxon>Bacillaceae</taxon>
        <taxon>Metabacillus</taxon>
    </lineage>
</organism>
<feature type="transmembrane region" description="Helical" evidence="1">
    <location>
        <begin position="9"/>
        <end position="29"/>
    </location>
</feature>
<evidence type="ECO:0008006" key="4">
    <source>
        <dbReference type="Google" id="ProtNLM"/>
    </source>
</evidence>
<dbReference type="AlphaFoldDB" id="A0A179T247"/>
<protein>
    <recommendedName>
        <fullName evidence="4">DUF1440 domain-containing protein</fullName>
    </recommendedName>
</protein>
<keyword evidence="3" id="KW-1185">Reference proteome</keyword>
<name>A0A179T247_9BACI</name>